<dbReference type="GO" id="GO:0005524">
    <property type="term" value="F:ATP binding"/>
    <property type="evidence" value="ECO:0007669"/>
    <property type="project" value="UniProtKB-KW"/>
</dbReference>
<dbReference type="PANTHER" id="PTHR11353">
    <property type="entry name" value="CHAPERONIN"/>
    <property type="match status" value="1"/>
</dbReference>
<evidence type="ECO:0000313" key="5">
    <source>
        <dbReference type="Proteomes" id="UP000076871"/>
    </source>
</evidence>
<dbReference type="AlphaFoldDB" id="A0A165CJN9"/>
<dbReference type="InParanoid" id="A0A165CJN9"/>
<evidence type="ECO:0000313" key="4">
    <source>
        <dbReference type="EMBL" id="KZT02934.1"/>
    </source>
</evidence>
<dbReference type="SUPFAM" id="SSF48592">
    <property type="entry name" value="GroEL equatorial domain-like"/>
    <property type="match status" value="1"/>
</dbReference>
<dbReference type="Gene3D" id="3.30.260.10">
    <property type="entry name" value="TCP-1-like chaperonin intermediate domain"/>
    <property type="match status" value="1"/>
</dbReference>
<protein>
    <submittedName>
        <fullName evidence="4">Uncharacterized protein</fullName>
    </submittedName>
</protein>
<accession>A0A165CJN9</accession>
<dbReference type="OrthoDB" id="10248520at2759"/>
<keyword evidence="3" id="KW-0143">Chaperone</keyword>
<sequence length="142" mass="15724">MEVEHPIWKLLVQLWKSQDDEIGDSTTGVVAFAGVLLEQSEGLLDRGILPIWIVDGLDKACAVAVEHLNFFFDTVKFSLFDTSNIVRTTQQLWAAILENERFAEIAVDAVLSVVEFERKDMPFDLIKVDGGVGGSLADTTLI</sequence>
<dbReference type="InterPro" id="IPR027410">
    <property type="entry name" value="TCP-1-like_intermed_sf"/>
</dbReference>
<dbReference type="GeneID" id="63830115"/>
<keyword evidence="5" id="KW-1185">Reference proteome</keyword>
<keyword evidence="2" id="KW-0067">ATP-binding</keyword>
<dbReference type="EMBL" id="KV427648">
    <property type="protein sequence ID" value="KZT02934.1"/>
    <property type="molecule type" value="Genomic_DNA"/>
</dbReference>
<organism evidence="4 5">
    <name type="scientific">Laetiporus sulphureus 93-53</name>
    <dbReference type="NCBI Taxonomy" id="1314785"/>
    <lineage>
        <taxon>Eukaryota</taxon>
        <taxon>Fungi</taxon>
        <taxon>Dikarya</taxon>
        <taxon>Basidiomycota</taxon>
        <taxon>Agaricomycotina</taxon>
        <taxon>Agaricomycetes</taxon>
        <taxon>Polyporales</taxon>
        <taxon>Laetiporus</taxon>
    </lineage>
</organism>
<gene>
    <name evidence="4" type="ORF">LAESUDRAFT_762364</name>
</gene>
<dbReference type="InterPro" id="IPR002423">
    <property type="entry name" value="Cpn60/GroEL/TCP-1"/>
</dbReference>
<dbReference type="InterPro" id="IPR017998">
    <property type="entry name" value="Chaperone_TCP-1"/>
</dbReference>
<dbReference type="Pfam" id="PF00118">
    <property type="entry name" value="Cpn60_TCP1"/>
    <property type="match status" value="1"/>
</dbReference>
<keyword evidence="1" id="KW-0547">Nucleotide-binding</keyword>
<dbReference type="Proteomes" id="UP000076871">
    <property type="component" value="Unassembled WGS sequence"/>
</dbReference>
<name>A0A165CJN9_9APHY</name>
<evidence type="ECO:0000256" key="1">
    <source>
        <dbReference type="ARBA" id="ARBA00022741"/>
    </source>
</evidence>
<dbReference type="GO" id="GO:0140662">
    <property type="term" value="F:ATP-dependent protein folding chaperone"/>
    <property type="evidence" value="ECO:0007669"/>
    <property type="project" value="InterPro"/>
</dbReference>
<proteinExistence type="predicted"/>
<evidence type="ECO:0000256" key="2">
    <source>
        <dbReference type="ARBA" id="ARBA00022840"/>
    </source>
</evidence>
<dbReference type="STRING" id="1314785.A0A165CJN9"/>
<reference evidence="4 5" key="1">
    <citation type="journal article" date="2016" name="Mol. Biol. Evol.">
        <title>Comparative Genomics of Early-Diverging Mushroom-Forming Fungi Provides Insights into the Origins of Lignocellulose Decay Capabilities.</title>
        <authorList>
            <person name="Nagy L.G."/>
            <person name="Riley R."/>
            <person name="Tritt A."/>
            <person name="Adam C."/>
            <person name="Daum C."/>
            <person name="Floudas D."/>
            <person name="Sun H."/>
            <person name="Yadav J.S."/>
            <person name="Pangilinan J."/>
            <person name="Larsson K.H."/>
            <person name="Matsuura K."/>
            <person name="Barry K."/>
            <person name="Labutti K."/>
            <person name="Kuo R."/>
            <person name="Ohm R.A."/>
            <person name="Bhattacharya S.S."/>
            <person name="Shirouzu T."/>
            <person name="Yoshinaga Y."/>
            <person name="Martin F.M."/>
            <person name="Grigoriev I.V."/>
            <person name="Hibbett D.S."/>
        </authorList>
    </citation>
    <scope>NUCLEOTIDE SEQUENCE [LARGE SCALE GENOMIC DNA]</scope>
    <source>
        <strain evidence="4 5">93-53</strain>
    </source>
</reference>
<dbReference type="RefSeq" id="XP_040760674.1">
    <property type="nucleotide sequence ID" value="XM_040913087.1"/>
</dbReference>
<dbReference type="InterPro" id="IPR027413">
    <property type="entry name" value="GROEL-like_equatorial_sf"/>
</dbReference>
<evidence type="ECO:0000256" key="3">
    <source>
        <dbReference type="ARBA" id="ARBA00023186"/>
    </source>
</evidence>
<dbReference type="Gene3D" id="1.10.560.10">
    <property type="entry name" value="GroEL-like equatorial domain"/>
    <property type="match status" value="1"/>
</dbReference>
<dbReference type="SUPFAM" id="SSF54849">
    <property type="entry name" value="GroEL-intermediate domain like"/>
    <property type="match status" value="1"/>
</dbReference>